<dbReference type="InterPro" id="IPR011101">
    <property type="entry name" value="DUF5131"/>
</dbReference>
<protein>
    <submittedName>
        <fullName evidence="1">Phage Gp37/Gp68 family protein</fullName>
    </submittedName>
</protein>
<dbReference type="Pfam" id="PF07505">
    <property type="entry name" value="DUF5131"/>
    <property type="match status" value="1"/>
</dbReference>
<evidence type="ECO:0000313" key="2">
    <source>
        <dbReference type="Proteomes" id="UP000266305"/>
    </source>
</evidence>
<dbReference type="Proteomes" id="UP000266305">
    <property type="component" value="Unassembled WGS sequence"/>
</dbReference>
<evidence type="ECO:0000313" key="1">
    <source>
        <dbReference type="EMBL" id="RHZ96496.1"/>
    </source>
</evidence>
<dbReference type="AlphaFoldDB" id="A0AAX1UNA4"/>
<proteinExistence type="predicted"/>
<reference evidence="1 2" key="1">
    <citation type="submission" date="2018-08" db="EMBL/GenBank/DDBJ databases">
        <title>Draft genome sequence of Rhodobacter sphaeroides FY.</title>
        <authorList>
            <person name="Rayyan A."/>
            <person name="Meyer T.E."/>
            <person name="Kyndt J.A."/>
        </authorList>
    </citation>
    <scope>NUCLEOTIDE SEQUENCE [LARGE SCALE GENOMIC DNA]</scope>
    <source>
        <strain evidence="1 2">FY</strain>
    </source>
</reference>
<dbReference type="EMBL" id="QWGP01000005">
    <property type="protein sequence ID" value="RHZ96496.1"/>
    <property type="molecule type" value="Genomic_DNA"/>
</dbReference>
<gene>
    <name evidence="1" type="ORF">D1114_07245</name>
</gene>
<comment type="caution">
    <text evidence="1">The sequence shown here is derived from an EMBL/GenBank/DDBJ whole genome shotgun (WGS) entry which is preliminary data.</text>
</comment>
<accession>A0AAX1UNA4</accession>
<sequence length="329" mass="36696">MAETSKIEWTDSTWSPITGCTLASPGCQHCYAADLAATRLSQHPSRSGLTKRNAAGVAAWTGEVRLNTQWLDQPLRWRRPRKVFVCAHADLFHEAVPDEWIDRVFAVMALAPQHTFQVLTKRAARMREYVLGLKCDGARRFVIASAAEQIANNFPIWDGNGYRLWDGYAGKEWDVKVTSVLQGPQWPLPNVWLGVSAEDQQRADERIPDLLATPAAIRFVSLEPLLGPVDLTAVQALGRAGWLCPLTGDHKLSPAHADHRGQRLDWIIVGSESGRHARPCNVDWVRSIRDQCVSSGVPLLWKQHVVAGKKVALPELDGRVWKEFPNNGR</sequence>
<organism evidence="1 2">
    <name type="scientific">Cereibacter sphaeroides</name>
    <name type="common">Rhodobacter sphaeroides</name>
    <dbReference type="NCBI Taxonomy" id="1063"/>
    <lineage>
        <taxon>Bacteria</taxon>
        <taxon>Pseudomonadati</taxon>
        <taxon>Pseudomonadota</taxon>
        <taxon>Alphaproteobacteria</taxon>
        <taxon>Rhodobacterales</taxon>
        <taxon>Paracoccaceae</taxon>
        <taxon>Cereibacter</taxon>
    </lineage>
</organism>
<dbReference type="RefSeq" id="WP_118999723.1">
    <property type="nucleotide sequence ID" value="NZ_QWGP01000005.1"/>
</dbReference>
<name>A0AAX1UNA4_CERSP</name>